<comment type="caution">
    <text evidence="1">The sequence shown here is derived from an EMBL/GenBank/DDBJ whole genome shotgun (WGS) entry which is preliminary data.</text>
</comment>
<name>A0ACC2RR77_9FUNG</name>
<dbReference type="Proteomes" id="UP001165960">
    <property type="component" value="Unassembled WGS sequence"/>
</dbReference>
<evidence type="ECO:0000313" key="1">
    <source>
        <dbReference type="EMBL" id="KAJ9052580.1"/>
    </source>
</evidence>
<protein>
    <submittedName>
        <fullName evidence="1">Uncharacterized protein</fullName>
    </submittedName>
</protein>
<gene>
    <name evidence="1" type="ORF">DSO57_1032664</name>
</gene>
<sequence length="271" mass="30541">MEPTSFDELPLLVLERIVILSCNPRIAHVNRTIYKIWESSYVRFRWFLNFYNTHPLITLRRSIGWDFFDPKILVMFEKHLAQHLPKGTIGNLTCAKSQVVYPSAASVGLDDSKRKRHKTSKPPPKSLFVVATSPEAPFKVDYSGVPIPKHIFTREIPNPGKLELLECFLERKLSLLSFGSFGLLKSIRGNNIPVIELLLHNGVDPNTFHFLPMRSACDLGNLKVVQLLLDAGADLDSKALSMAYKKGHMAVVRFLLSKGAAPDLEMVNSLF</sequence>
<accession>A0ACC2RR77</accession>
<reference evidence="1" key="1">
    <citation type="submission" date="2022-04" db="EMBL/GenBank/DDBJ databases">
        <title>Genome of the entomopathogenic fungus Entomophthora muscae.</title>
        <authorList>
            <person name="Elya C."/>
            <person name="Lovett B.R."/>
            <person name="Lee E."/>
            <person name="Macias A.M."/>
            <person name="Hajek A.E."/>
            <person name="De Bivort B.L."/>
            <person name="Kasson M.T."/>
            <person name="De Fine Licht H.H."/>
            <person name="Stajich J.E."/>
        </authorList>
    </citation>
    <scope>NUCLEOTIDE SEQUENCE</scope>
    <source>
        <strain evidence="1">Berkeley</strain>
    </source>
</reference>
<evidence type="ECO:0000313" key="2">
    <source>
        <dbReference type="Proteomes" id="UP001165960"/>
    </source>
</evidence>
<organism evidence="1 2">
    <name type="scientific">Entomophthora muscae</name>
    <dbReference type="NCBI Taxonomy" id="34485"/>
    <lineage>
        <taxon>Eukaryota</taxon>
        <taxon>Fungi</taxon>
        <taxon>Fungi incertae sedis</taxon>
        <taxon>Zoopagomycota</taxon>
        <taxon>Entomophthoromycotina</taxon>
        <taxon>Entomophthoromycetes</taxon>
        <taxon>Entomophthorales</taxon>
        <taxon>Entomophthoraceae</taxon>
        <taxon>Entomophthora</taxon>
    </lineage>
</organism>
<dbReference type="EMBL" id="QTSX02006637">
    <property type="protein sequence ID" value="KAJ9052580.1"/>
    <property type="molecule type" value="Genomic_DNA"/>
</dbReference>
<keyword evidence="2" id="KW-1185">Reference proteome</keyword>
<proteinExistence type="predicted"/>